<feature type="domain" description="PAC" evidence="1">
    <location>
        <begin position="867"/>
        <end position="921"/>
    </location>
</feature>
<dbReference type="Gene3D" id="3.30.70.270">
    <property type="match status" value="1"/>
</dbReference>
<feature type="domain" description="EAL" evidence="2">
    <location>
        <begin position="1214"/>
        <end position="1469"/>
    </location>
</feature>
<sequence>MSRFLALIIMQITLLMLSMPVAGEDFVQRVFNAKDGLANSTIHDISFDSYGFAWLATEQGLYRVSNSSIRRIDNADSSSVLEDEMLYSVVPVADEYLLIKSRVALYLYSLREHQFTELFHPETQNSLKVATIIANEQSQFEILTTNGQRYQFDIASMLLSVHPSGDLASDLIWTGQLILQNQDRIYTSTHKAELHLANNDVVDLGWHRSRGTIIGLIQDSKQRVWLFTSKGLFNVDLQLREITSVTGKSYFIEKVVEDNHGVLWLGTRSGLLSWNVETNQTISYRESLKSAANINYIHALAIDTNGLIWVGGSGYGLALGATSPEFLLDTFTQSSAYQLSHQMVWSIYEQDNKVWLGTEGGLEIVDMLSKQSELILLEGFDLNDSVYQISELDNHHLVLSTTMGLFVINKLTNVVTDFHVWSGGTTSLRDAVIMFNYLDPVILGRIWFLTNKGLYYWQKGAVDIQRFEMGFNHPPFNAITRDGQQRLWLGGKKELGYLNAANQFISIKDKAIYQGKPLDVAHIIEVSPNVFWIGTHQQGLLELNTITAEVTNLNERWNIECGVVLFLKNTPDDFLVGCYRSIIKFNKRSQSPSSYTHYDGFISNEFNESAVFVQPEKGLFLGTPNGAMLIEPRLLTNRIANNEAFLESVSIYYSDRTDLFLVPAQLKTVKPEASLISFQISNLDYLDESPMSLKYRLLKQGAPPSGFVLLEGKSQINISGITGGDYTLELHYKSQNLWSKYPFSFSFKVEEYWWQSQYFKGALIFSVLFFAFFLSLYRQRQVMRFKKLNQDLIESDDRLSQALRGSDSDLWEWRDDSKMLMLDNRGGLLGGKTRIISTLDKVPIHPDDLERVTQVWVRFLKSHSDMIDVEYRYLHESGKWRWLRVKGRAIYLHPTTGRLIRAAGIYSDVTVQRELESEINLLAEAFENTSEGMLILDADKRIIISNLAARRILATDKEALSNQLFSNIVVSSQVPLNIDKLFSKATFWSGERELLCQSHQACPVWLNISKMLGSESAALHYVVVFSDMTERKLNELKLQRLANNDPLTGLANRAQFVANLKHVIEDACRNDEKLALLFLDLDRFKSVNDSYGHSMGDALLIEAANRLQSSLSPEHVLCRFGGDEFVILLRNVNDSNCINHIAEKLLKQIEMPFKLYGREFFISTSIGISCWPEDCQDPELLIKNADLAMYHAKEEGKGNFQYYSEERNAEALYHLRLEADLRKAIERNEFELHYQPQIDILHNDRFIGMEALLRWKHPTEGYVRPDIFIKVAESCGLIIDIDCWVLKQACLDGARWNQHYQQEFTLSVNVSAVHFRQSSFIESVKSTLAETGFPASRLCLEITEGVLMKELHVATQHLTQLKLLGIQVAIDDFGTGYSSLAYLRTFEVNTLKIDRSFLIYIADNQADQAIVSSIIELARNLKLKVVAEGIETHEQLEQVFSRGCYIVQGYYFAKPMPKHELDIFMGIDTKSRTISFDNYISDC</sequence>
<dbReference type="Proteomes" id="UP001203212">
    <property type="component" value="Unassembled WGS sequence"/>
</dbReference>
<evidence type="ECO:0000259" key="2">
    <source>
        <dbReference type="PROSITE" id="PS50883"/>
    </source>
</evidence>
<dbReference type="SMART" id="SM00052">
    <property type="entry name" value="EAL"/>
    <property type="match status" value="1"/>
</dbReference>
<dbReference type="SMART" id="SM00091">
    <property type="entry name" value="PAS"/>
    <property type="match status" value="1"/>
</dbReference>
<dbReference type="Gene3D" id="2.60.40.10">
    <property type="entry name" value="Immunoglobulins"/>
    <property type="match status" value="1"/>
</dbReference>
<dbReference type="PANTHER" id="PTHR44757">
    <property type="entry name" value="DIGUANYLATE CYCLASE DGCP"/>
    <property type="match status" value="1"/>
</dbReference>
<proteinExistence type="predicted"/>
<dbReference type="InterPro" id="IPR001610">
    <property type="entry name" value="PAC"/>
</dbReference>
<dbReference type="PROSITE" id="PS50113">
    <property type="entry name" value="PAC"/>
    <property type="match status" value="1"/>
</dbReference>
<dbReference type="InterPro" id="IPR015943">
    <property type="entry name" value="WD40/YVTN_repeat-like_dom_sf"/>
</dbReference>
<dbReference type="EMBL" id="JAKILK010000013">
    <property type="protein sequence ID" value="MCL1118661.1"/>
    <property type="molecule type" value="Genomic_DNA"/>
</dbReference>
<dbReference type="InterPro" id="IPR013783">
    <property type="entry name" value="Ig-like_fold"/>
</dbReference>
<dbReference type="PANTHER" id="PTHR44757:SF2">
    <property type="entry name" value="BIOFILM ARCHITECTURE MAINTENANCE PROTEIN MBAA"/>
    <property type="match status" value="1"/>
</dbReference>
<gene>
    <name evidence="4" type="ORF">L2689_15635</name>
</gene>
<dbReference type="InterPro" id="IPR000014">
    <property type="entry name" value="PAS"/>
</dbReference>
<reference evidence="4 5" key="1">
    <citation type="submission" date="2022-01" db="EMBL/GenBank/DDBJ databases">
        <title>Whole genome-based taxonomy of the Shewanellaceae.</title>
        <authorList>
            <person name="Martin-Rodriguez A.J."/>
        </authorList>
    </citation>
    <scope>NUCLEOTIDE SEQUENCE [LARGE SCALE GENOMIC DNA]</scope>
    <source>
        <strain evidence="4 5">JCM 17801</strain>
    </source>
</reference>
<organism evidence="4 5">
    <name type="scientific">Shewanella aestuarii</name>
    <dbReference type="NCBI Taxonomy" id="1028752"/>
    <lineage>
        <taxon>Bacteria</taxon>
        <taxon>Pseudomonadati</taxon>
        <taxon>Pseudomonadota</taxon>
        <taxon>Gammaproteobacteria</taxon>
        <taxon>Alteromonadales</taxon>
        <taxon>Shewanellaceae</taxon>
        <taxon>Shewanella</taxon>
    </lineage>
</organism>
<name>A0ABT0L4I0_9GAMM</name>
<comment type="caution">
    <text evidence="4">The sequence shown here is derived from an EMBL/GenBank/DDBJ whole genome shotgun (WGS) entry which is preliminary data.</text>
</comment>
<dbReference type="NCBIfam" id="TIGR00254">
    <property type="entry name" value="GGDEF"/>
    <property type="match status" value="1"/>
</dbReference>
<evidence type="ECO:0000259" key="3">
    <source>
        <dbReference type="PROSITE" id="PS50887"/>
    </source>
</evidence>
<dbReference type="InterPro" id="IPR001633">
    <property type="entry name" value="EAL_dom"/>
</dbReference>
<dbReference type="Gene3D" id="2.130.10.10">
    <property type="entry name" value="YVTN repeat-like/Quinoprotein amine dehydrogenase"/>
    <property type="match status" value="3"/>
</dbReference>
<evidence type="ECO:0000313" key="5">
    <source>
        <dbReference type="Proteomes" id="UP001203212"/>
    </source>
</evidence>
<dbReference type="InterPro" id="IPR052155">
    <property type="entry name" value="Biofilm_reg_signaling"/>
</dbReference>
<dbReference type="SUPFAM" id="SSF141868">
    <property type="entry name" value="EAL domain-like"/>
    <property type="match status" value="1"/>
</dbReference>
<dbReference type="InterPro" id="IPR000700">
    <property type="entry name" value="PAS-assoc_C"/>
</dbReference>
<dbReference type="CDD" id="cd01948">
    <property type="entry name" value="EAL"/>
    <property type="match status" value="1"/>
</dbReference>
<dbReference type="CDD" id="cd01949">
    <property type="entry name" value="GGDEF"/>
    <property type="match status" value="1"/>
</dbReference>
<keyword evidence="5" id="KW-1185">Reference proteome</keyword>
<dbReference type="RefSeq" id="WP_229778331.1">
    <property type="nucleotide sequence ID" value="NZ_BMOT01000009.1"/>
</dbReference>
<dbReference type="InterPro" id="IPR035965">
    <property type="entry name" value="PAS-like_dom_sf"/>
</dbReference>
<evidence type="ECO:0000259" key="1">
    <source>
        <dbReference type="PROSITE" id="PS50113"/>
    </source>
</evidence>
<dbReference type="InterPro" id="IPR013655">
    <property type="entry name" value="PAS_fold_3"/>
</dbReference>
<dbReference type="SUPFAM" id="SSF55073">
    <property type="entry name" value="Nucleotide cyclase"/>
    <property type="match status" value="1"/>
</dbReference>
<feature type="domain" description="GGDEF" evidence="3">
    <location>
        <begin position="1072"/>
        <end position="1205"/>
    </location>
</feature>
<dbReference type="Pfam" id="PF00563">
    <property type="entry name" value="EAL"/>
    <property type="match status" value="1"/>
</dbReference>
<dbReference type="Gene3D" id="3.30.450.20">
    <property type="entry name" value="PAS domain"/>
    <property type="match status" value="2"/>
</dbReference>
<dbReference type="PROSITE" id="PS50887">
    <property type="entry name" value="GGDEF"/>
    <property type="match status" value="1"/>
</dbReference>
<dbReference type="SUPFAM" id="SSF55785">
    <property type="entry name" value="PYP-like sensor domain (PAS domain)"/>
    <property type="match status" value="2"/>
</dbReference>
<dbReference type="SUPFAM" id="SSF63829">
    <property type="entry name" value="Calcium-dependent phosphotriesterase"/>
    <property type="match status" value="1"/>
</dbReference>
<dbReference type="PROSITE" id="PS50883">
    <property type="entry name" value="EAL"/>
    <property type="match status" value="1"/>
</dbReference>
<dbReference type="InterPro" id="IPR000160">
    <property type="entry name" value="GGDEF_dom"/>
</dbReference>
<dbReference type="Pfam" id="PF08447">
    <property type="entry name" value="PAS_3"/>
    <property type="match status" value="1"/>
</dbReference>
<evidence type="ECO:0000313" key="4">
    <source>
        <dbReference type="EMBL" id="MCL1118661.1"/>
    </source>
</evidence>
<dbReference type="Gene3D" id="3.20.20.450">
    <property type="entry name" value="EAL domain"/>
    <property type="match status" value="1"/>
</dbReference>
<dbReference type="SMART" id="SM00086">
    <property type="entry name" value="PAC"/>
    <property type="match status" value="2"/>
</dbReference>
<dbReference type="InterPro" id="IPR043128">
    <property type="entry name" value="Rev_trsase/Diguanyl_cyclase"/>
</dbReference>
<dbReference type="Pfam" id="PF00990">
    <property type="entry name" value="GGDEF"/>
    <property type="match status" value="1"/>
</dbReference>
<dbReference type="InterPro" id="IPR029787">
    <property type="entry name" value="Nucleotide_cyclase"/>
</dbReference>
<protein>
    <submittedName>
        <fullName evidence="4">EAL domain-containing protein</fullName>
    </submittedName>
</protein>
<dbReference type="SMART" id="SM00267">
    <property type="entry name" value="GGDEF"/>
    <property type="match status" value="1"/>
</dbReference>
<accession>A0ABT0L4I0</accession>
<dbReference type="InterPro" id="IPR035919">
    <property type="entry name" value="EAL_sf"/>
</dbReference>
<dbReference type="CDD" id="cd00130">
    <property type="entry name" value="PAS"/>
    <property type="match status" value="1"/>
</dbReference>
<dbReference type="Pfam" id="PF13426">
    <property type="entry name" value="PAS_9"/>
    <property type="match status" value="1"/>
</dbReference>